<dbReference type="AlphaFoldDB" id="A0A2C6L4I8"/>
<feature type="region of interest" description="Disordered" evidence="1">
    <location>
        <begin position="75"/>
        <end position="101"/>
    </location>
</feature>
<gene>
    <name evidence="2" type="ORF">CSUI_003591</name>
</gene>
<evidence type="ECO:0000313" key="3">
    <source>
        <dbReference type="Proteomes" id="UP000221165"/>
    </source>
</evidence>
<dbReference type="Proteomes" id="UP000221165">
    <property type="component" value="Unassembled WGS sequence"/>
</dbReference>
<name>A0A2C6L4I8_9APIC</name>
<evidence type="ECO:0000313" key="2">
    <source>
        <dbReference type="EMBL" id="PHJ22554.1"/>
    </source>
</evidence>
<evidence type="ECO:0000256" key="1">
    <source>
        <dbReference type="SAM" id="MobiDB-lite"/>
    </source>
</evidence>
<sequence length="135" mass="15326">MVRNGRIATALVRVQSSRTVRHFFKLNRPGCAIGPPAGVERLRTRLKNVTWLTGARSRRGEVTCIRILNWVRRNSANSDSTGQPHYREDKSKQNDLSAETAVPVRGDCSKFLTSSIVMNHHDEKGSTSRRRHFSR</sequence>
<reference evidence="2 3" key="1">
    <citation type="journal article" date="2017" name="Int. J. Parasitol.">
        <title>The genome of the protozoan parasite Cystoisospora suis and a reverse vaccinology approach to identify vaccine candidates.</title>
        <authorList>
            <person name="Palmieri N."/>
            <person name="Shrestha A."/>
            <person name="Ruttkowski B."/>
            <person name="Beck T."/>
            <person name="Vogl C."/>
            <person name="Tomley F."/>
            <person name="Blake D.P."/>
            <person name="Joachim A."/>
        </authorList>
    </citation>
    <scope>NUCLEOTIDE SEQUENCE [LARGE SCALE GENOMIC DNA]</scope>
    <source>
        <strain evidence="2 3">Wien I</strain>
    </source>
</reference>
<dbReference type="GeneID" id="94426998"/>
<organism evidence="2 3">
    <name type="scientific">Cystoisospora suis</name>
    <dbReference type="NCBI Taxonomy" id="483139"/>
    <lineage>
        <taxon>Eukaryota</taxon>
        <taxon>Sar</taxon>
        <taxon>Alveolata</taxon>
        <taxon>Apicomplexa</taxon>
        <taxon>Conoidasida</taxon>
        <taxon>Coccidia</taxon>
        <taxon>Eucoccidiorida</taxon>
        <taxon>Eimeriorina</taxon>
        <taxon>Sarcocystidae</taxon>
        <taxon>Cystoisospora</taxon>
    </lineage>
</organism>
<comment type="caution">
    <text evidence="2">The sequence shown here is derived from an EMBL/GenBank/DDBJ whole genome shotgun (WGS) entry which is preliminary data.</text>
</comment>
<keyword evidence="3" id="KW-1185">Reference proteome</keyword>
<protein>
    <submittedName>
        <fullName evidence="2">Uncharacterized protein</fullName>
    </submittedName>
</protein>
<accession>A0A2C6L4I8</accession>
<proteinExistence type="predicted"/>
<dbReference type="EMBL" id="MIGC01001631">
    <property type="protein sequence ID" value="PHJ22554.1"/>
    <property type="molecule type" value="Genomic_DNA"/>
</dbReference>
<dbReference type="RefSeq" id="XP_067924231.1">
    <property type="nucleotide sequence ID" value="XM_068063787.1"/>
</dbReference>
<dbReference type="VEuPathDB" id="ToxoDB:CSUI_003591"/>